<dbReference type="AlphaFoldDB" id="J1L0D6"/>
<feature type="domain" description="Transcobalamin-like C-terminal" evidence="2">
    <location>
        <begin position="590"/>
        <end position="643"/>
    </location>
</feature>
<dbReference type="SUPFAM" id="SSF50998">
    <property type="entry name" value="Quinoprotein alcohol dehydrogenase-like"/>
    <property type="match status" value="2"/>
</dbReference>
<dbReference type="SMART" id="SM00564">
    <property type="entry name" value="PQQ"/>
    <property type="match status" value="8"/>
</dbReference>
<dbReference type="InterPro" id="IPR018391">
    <property type="entry name" value="PQQ_b-propeller_rpt"/>
</dbReference>
<organism evidence="3 4">
    <name type="scientific">Methanofollis liminatans DSM 4140</name>
    <dbReference type="NCBI Taxonomy" id="28892"/>
    <lineage>
        <taxon>Archaea</taxon>
        <taxon>Methanobacteriati</taxon>
        <taxon>Methanobacteriota</taxon>
        <taxon>Stenosarchaea group</taxon>
        <taxon>Methanomicrobia</taxon>
        <taxon>Methanomicrobiales</taxon>
        <taxon>Methanomicrobiaceae</taxon>
        <taxon>Methanofollis</taxon>
    </lineage>
</organism>
<dbReference type="Gene3D" id="2.130.10.10">
    <property type="entry name" value="YVTN repeat-like/Quinoprotein amine dehydrogenase"/>
    <property type="match status" value="1"/>
</dbReference>
<evidence type="ECO:0000313" key="3">
    <source>
        <dbReference type="EMBL" id="EJG06452.1"/>
    </source>
</evidence>
<protein>
    <submittedName>
        <fullName evidence="3">Pyrrolo-quinoline quinone repeat-containing protein</fullName>
    </submittedName>
</protein>
<dbReference type="InterPro" id="IPR015943">
    <property type="entry name" value="WD40/YVTN_repeat-like_dom_sf"/>
</dbReference>
<dbReference type="EMBL" id="CM001555">
    <property type="protein sequence ID" value="EJG06452.1"/>
    <property type="molecule type" value="Genomic_DNA"/>
</dbReference>
<evidence type="ECO:0000259" key="1">
    <source>
        <dbReference type="Pfam" id="PF13360"/>
    </source>
</evidence>
<gene>
    <name evidence="3" type="ORF">Metli_0484</name>
</gene>
<evidence type="ECO:0000259" key="2">
    <source>
        <dbReference type="Pfam" id="PF14478"/>
    </source>
</evidence>
<dbReference type="Pfam" id="PF13360">
    <property type="entry name" value="PQQ_2"/>
    <property type="match status" value="1"/>
</dbReference>
<name>J1L0D6_9EURY</name>
<reference evidence="3 4" key="1">
    <citation type="submission" date="2011-08" db="EMBL/GenBank/DDBJ databases">
        <title>The complete genome of Methanofollis liminatans DSM 4140.</title>
        <authorList>
            <consortium name="US DOE Joint Genome Institute (JGI-PGF)"/>
            <person name="Lucas S."/>
            <person name="Han J."/>
            <person name="Lapidus A."/>
            <person name="Bruce D."/>
            <person name="Goodwin L."/>
            <person name="Pitluck S."/>
            <person name="Peters L."/>
            <person name="Kyrpides N."/>
            <person name="Mavromatis K."/>
            <person name="Ivanova N."/>
            <person name="Mikhailova N."/>
            <person name="Lu M."/>
            <person name="Detter J.C."/>
            <person name="Tapia R."/>
            <person name="Han C."/>
            <person name="Land M."/>
            <person name="Hauser L."/>
            <person name="Markowitz V."/>
            <person name="Cheng J.-F."/>
            <person name="Hugenholtz P."/>
            <person name="Woyke T."/>
            <person name="Wu D."/>
            <person name="Spring S."/>
            <person name="Schuler E."/>
            <person name="Brambilla E."/>
            <person name="Klenk H.-P."/>
            <person name="Eisen J.A."/>
        </authorList>
    </citation>
    <scope>NUCLEOTIDE SEQUENCE [LARGE SCALE GENOMIC DNA]</scope>
    <source>
        <strain evidence="3 4">DSM 4140</strain>
    </source>
</reference>
<dbReference type="Gene3D" id="2.170.130.30">
    <property type="match status" value="2"/>
</dbReference>
<dbReference type="Pfam" id="PF14478">
    <property type="entry name" value="DUF4430"/>
    <property type="match status" value="1"/>
</dbReference>
<sequence>MHHFTRAGLLCILLICIAAPVAADYPMFHADAARTGAASSPGPLNDTLLWSTEIDEFPDGASAVHNGLVYIPTWPDMNFTDNDPAGLVCCNASTGEILWTNELGGAATGSVSGVAVADGKVYLGGTDGRLYAVDAFSGATLWSSDQIDTTAYFGLSSSPLVYDGMVYALSAGDGVLHAFTPEGNDSWSFPTGGAVGYFTSPAAAEGMIFVAGNGSSLFCINASTHAAAWNATFAAAVKSTPVVGDGKVYVTTADHIYALDAATGAEAWNTSQTGTASTPAVSGGTLIAGSANGLHAYNASTGAPLWTFPSARVDVSPVIAGDVAYFGTNEKTGTVYAVDTSTGAAVWSYALPDPGDGTFAAFYASSPAVSDGVLYIGAENNQLYAFGTETPGATVIWDGTVALADTTFTFVPSNNASASYQINRTTDLGALDAAATAGGFAFNASDSWYAAYGSFYLEDIDGIANEDWTQENARAWSIFINGAAAPAGLGANDLQDSYELTFYYCPTDPVTWAPLIEEADYIVTIDVDVATATMIWDGTVALTDTTFAFTPSNNASASYQINRTTDLGALDAAATAGGFAFNASDSWYAAYGSFYLEDIDGIANEDWTQENARAWSIFINGAAAPAGLGANDLADGDELTFYYCPTDPVTWAPLIDQAAYVVSIDVDVAEAAVEAPSLDGGQRGGFVLAEVDAAAENDGWYVVVVSGTNAAGEGIAGTGTVRLSGGETVTVPVLVAVPAQVGAGTYTLYAGIYPLDDYPAGLISHSGGSECIVS</sequence>
<dbReference type="PANTHER" id="PTHR34512">
    <property type="entry name" value="CELL SURFACE PROTEIN"/>
    <property type="match status" value="1"/>
</dbReference>
<accession>J1L0D6</accession>
<dbReference type="Gene3D" id="2.40.128.630">
    <property type="match status" value="1"/>
</dbReference>
<feature type="domain" description="Pyrrolo-quinoline quinone repeat" evidence="1">
    <location>
        <begin position="173"/>
        <end position="307"/>
    </location>
</feature>
<dbReference type="STRING" id="28892.Metli_0484"/>
<dbReference type="Gene3D" id="2.40.10.480">
    <property type="match status" value="1"/>
</dbReference>
<dbReference type="RefSeq" id="WP_004037728.1">
    <property type="nucleotide sequence ID" value="NZ_CM001555.1"/>
</dbReference>
<dbReference type="HOGENOM" id="CLU_027480_4_0_2"/>
<dbReference type="Proteomes" id="UP000005095">
    <property type="component" value="Chromosome"/>
</dbReference>
<evidence type="ECO:0000313" key="4">
    <source>
        <dbReference type="Proteomes" id="UP000005095"/>
    </source>
</evidence>
<dbReference type="PANTHER" id="PTHR34512:SF30">
    <property type="entry name" value="OUTER MEMBRANE PROTEIN ASSEMBLY FACTOR BAMB"/>
    <property type="match status" value="1"/>
</dbReference>
<dbReference type="OrthoDB" id="50161at2157"/>
<dbReference type="InterPro" id="IPR002372">
    <property type="entry name" value="PQQ_rpt_dom"/>
</dbReference>
<keyword evidence="4" id="KW-1185">Reference proteome</keyword>
<dbReference type="InterPro" id="IPR011047">
    <property type="entry name" value="Quinoprotein_ADH-like_sf"/>
</dbReference>
<dbReference type="InterPro" id="IPR027954">
    <property type="entry name" value="Transcobalamin-like_C"/>
</dbReference>
<proteinExistence type="predicted"/>